<gene>
    <name evidence="3" type="ORF">FLT43_03970</name>
    <name evidence="2" type="ORF">M5W83_28115</name>
</gene>
<sequence length="227" mass="25333">MKKYLSVLLTLVLMLTLSTSVFAQAESQFDGQALAKALVHSEDAQALWSKYTDEEKTAVKGLASQGTSLLEQYAAEGVGAQELNAKTAGLSDDQELAVAVALVQVDTVVTDLVTPLKTYTYGRQVEGKNIVDGVLWRQEHSIEWTVGSDNFLTYASRTATPYVAHWAIGWSFDGLTTDEQEGGRDWNYYESDVVGHYKFEVLGQPVQNQYPRIWLQGWYDGTVYYEH</sequence>
<dbReference type="RefSeq" id="WP_087441022.1">
    <property type="nucleotide sequence ID" value="NZ_CABMNB010000012.1"/>
</dbReference>
<dbReference type="EMBL" id="JAMDMM010000069">
    <property type="protein sequence ID" value="MCY9611015.1"/>
    <property type="molecule type" value="Genomic_DNA"/>
</dbReference>
<organism evidence="3 4">
    <name type="scientific">Paenibacillus thiaminolyticus</name>
    <name type="common">Bacillus thiaminolyticus</name>
    <dbReference type="NCBI Taxonomy" id="49283"/>
    <lineage>
        <taxon>Bacteria</taxon>
        <taxon>Bacillati</taxon>
        <taxon>Bacillota</taxon>
        <taxon>Bacilli</taxon>
        <taxon>Bacillales</taxon>
        <taxon>Paenibacillaceae</taxon>
        <taxon>Paenibacillus</taxon>
    </lineage>
</organism>
<dbReference type="Proteomes" id="UP001209276">
    <property type="component" value="Unassembled WGS sequence"/>
</dbReference>
<dbReference type="Proteomes" id="UP000315377">
    <property type="component" value="Chromosome"/>
</dbReference>
<reference evidence="3 4" key="1">
    <citation type="submission" date="2019-07" db="EMBL/GenBank/DDBJ databases">
        <title>Paenibacillus thiaminolyticus NRRL B-4156.</title>
        <authorList>
            <person name="Hehnly C."/>
            <person name="Zhang L."/>
        </authorList>
    </citation>
    <scope>NUCLEOTIDE SEQUENCE [LARGE SCALE GENOMIC DNA]</scope>
    <source>
        <strain evidence="3 4">NRRL B-4156</strain>
    </source>
</reference>
<evidence type="ECO:0000313" key="5">
    <source>
        <dbReference type="Proteomes" id="UP001209276"/>
    </source>
</evidence>
<keyword evidence="1" id="KW-0732">Signal</keyword>
<name>A0AAP9DRF8_PANTH</name>
<dbReference type="EMBL" id="CP041405">
    <property type="protein sequence ID" value="QDM42745.1"/>
    <property type="molecule type" value="Genomic_DNA"/>
</dbReference>
<evidence type="ECO:0000313" key="3">
    <source>
        <dbReference type="EMBL" id="QDM42745.1"/>
    </source>
</evidence>
<feature type="signal peptide" evidence="1">
    <location>
        <begin position="1"/>
        <end position="23"/>
    </location>
</feature>
<keyword evidence="5" id="KW-1185">Reference proteome</keyword>
<protein>
    <submittedName>
        <fullName evidence="3">Uncharacterized protein</fullName>
    </submittedName>
</protein>
<dbReference type="GeneID" id="76995130"/>
<feature type="chain" id="PRO_5042980358" evidence="1">
    <location>
        <begin position="24"/>
        <end position="227"/>
    </location>
</feature>
<evidence type="ECO:0000256" key="1">
    <source>
        <dbReference type="SAM" id="SignalP"/>
    </source>
</evidence>
<evidence type="ECO:0000313" key="2">
    <source>
        <dbReference type="EMBL" id="MCY9611015.1"/>
    </source>
</evidence>
<evidence type="ECO:0000313" key="4">
    <source>
        <dbReference type="Proteomes" id="UP000315377"/>
    </source>
</evidence>
<reference evidence="2 5" key="2">
    <citation type="submission" date="2022-05" db="EMBL/GenBank/DDBJ databases">
        <title>Genome Sequencing of Bee-Associated Microbes.</title>
        <authorList>
            <person name="Dunlap C."/>
        </authorList>
    </citation>
    <scope>NUCLEOTIDE SEQUENCE [LARGE SCALE GENOMIC DNA]</scope>
    <source>
        <strain evidence="2 5">NRRL B-14613</strain>
    </source>
</reference>
<dbReference type="AlphaFoldDB" id="A0AAP9DRF8"/>
<proteinExistence type="predicted"/>
<accession>A0AAP9DRF8</accession>